<keyword evidence="2" id="KW-1133">Transmembrane helix</keyword>
<evidence type="ECO:0000313" key="3">
    <source>
        <dbReference type="EMBL" id="EAN89636.1"/>
    </source>
</evidence>
<gene>
    <name evidence="3" type="ORF">Tc00.1047053510143.110</name>
</gene>
<name>Q4DAS8_TRYCC</name>
<feature type="region of interest" description="Disordered" evidence="1">
    <location>
        <begin position="619"/>
        <end position="648"/>
    </location>
</feature>
<evidence type="ECO:0000256" key="1">
    <source>
        <dbReference type="SAM" id="MobiDB-lite"/>
    </source>
</evidence>
<feature type="transmembrane region" description="Helical" evidence="2">
    <location>
        <begin position="62"/>
        <end position="83"/>
    </location>
</feature>
<sequence length="648" mass="71387">MDREKREGAWGSGRCGICCIAHRHMNVCVICDMFFFFFFSVCVCVALNFFWVVHIAGPPPCVCVFCRCFCVLYLSSFLLLYLCRCFWSSLLPLLLLLLLLCLLLFLNLLLLGPSLTAVFLVFFAFFFSLFCHDYCCRWPRSCAASLVVARMLDFIISCGINGAESGCSDFPTIGFLLRLMKEEEERENTAVDSRGAIREQRAALSESNEPAPPIPTLLKEKAVVPAEPLFTAATELQLPQSPAATMLGFITSSCADGSDGFPVLQFLNRLLGDEAVPFSQEGDTRGMSRGVPAAKSVRFATPHRSPPERPRPLVGGAAATVICWPTTQVSMESRSKFTPQATESEQPQDSDGDPAVWASSLESMMGPRHLFVKSDLKDDIGPPILERTATFSPNGNISSREAQDLNSRTMWSSVIPCASSELAQPDPCDTAATIKKSFTPPPRPTRSASSNDVVGSGDRASYARRYLQRLYFRDPVVVRPANGPPQPAPGVRRKETKSVFERCFYDFTKHIFTPPHTSGLAAVSHLKNERRLNALSSLGMTGARQGSSRTSSCSALSQPVGLQASPRATSSSRPRSHTRRAWDPRRPVKHQAEGPEEHKAHQDEVAGGLFVEGRALVISSRQHPPALVRQLRRRKEPPCGQVNKKQLQ</sequence>
<protein>
    <submittedName>
        <fullName evidence="3">Uncharacterized protein</fullName>
    </submittedName>
</protein>
<evidence type="ECO:0000313" key="4">
    <source>
        <dbReference type="Proteomes" id="UP000002296"/>
    </source>
</evidence>
<comment type="caution">
    <text evidence="3">The sequence shown here is derived from an EMBL/GenBank/DDBJ whole genome shotgun (WGS) entry which is preliminary data.</text>
</comment>
<feature type="compositionally biased region" description="Basic and acidic residues" evidence="1">
    <location>
        <begin position="580"/>
        <end position="604"/>
    </location>
</feature>
<dbReference type="Proteomes" id="UP000002296">
    <property type="component" value="Unassembled WGS sequence"/>
</dbReference>
<dbReference type="KEGG" id="tcr:510143.110"/>
<organism evidence="3 4">
    <name type="scientific">Trypanosoma cruzi (strain CL Brener)</name>
    <dbReference type="NCBI Taxonomy" id="353153"/>
    <lineage>
        <taxon>Eukaryota</taxon>
        <taxon>Discoba</taxon>
        <taxon>Euglenozoa</taxon>
        <taxon>Kinetoplastea</taxon>
        <taxon>Metakinetoplastina</taxon>
        <taxon>Trypanosomatida</taxon>
        <taxon>Trypanosomatidae</taxon>
        <taxon>Trypanosoma</taxon>
        <taxon>Schizotrypanum</taxon>
    </lineage>
</organism>
<feature type="compositionally biased region" description="Polar residues" evidence="1">
    <location>
        <begin position="389"/>
        <end position="404"/>
    </location>
</feature>
<feature type="compositionally biased region" description="Polar residues" evidence="1">
    <location>
        <begin position="540"/>
        <end position="557"/>
    </location>
</feature>
<dbReference type="RefSeq" id="XP_811487.1">
    <property type="nucleotide sequence ID" value="XM_806394.1"/>
</dbReference>
<dbReference type="AlphaFoldDB" id="Q4DAS8"/>
<keyword evidence="4" id="KW-1185">Reference proteome</keyword>
<feature type="transmembrane region" description="Helical" evidence="2">
    <location>
        <begin position="117"/>
        <end position="136"/>
    </location>
</feature>
<feature type="transmembrane region" description="Helical" evidence="2">
    <location>
        <begin position="33"/>
        <end position="56"/>
    </location>
</feature>
<feature type="compositionally biased region" description="Polar residues" evidence="1">
    <location>
        <begin position="333"/>
        <end position="345"/>
    </location>
</feature>
<feature type="region of interest" description="Disordered" evidence="1">
    <location>
        <begin position="384"/>
        <end position="404"/>
    </location>
</feature>
<dbReference type="EMBL" id="AAHK01000725">
    <property type="protein sequence ID" value="EAN89636.1"/>
    <property type="molecule type" value="Genomic_DNA"/>
</dbReference>
<feature type="region of interest" description="Disordered" evidence="1">
    <location>
        <begin position="540"/>
        <end position="606"/>
    </location>
</feature>
<evidence type="ECO:0000256" key="2">
    <source>
        <dbReference type="SAM" id="Phobius"/>
    </source>
</evidence>
<proteinExistence type="predicted"/>
<keyword evidence="2" id="KW-0472">Membrane</keyword>
<dbReference type="InParanoid" id="Q4DAS8"/>
<feature type="compositionally biased region" description="Low complexity" evidence="1">
    <location>
        <begin position="564"/>
        <end position="573"/>
    </location>
</feature>
<feature type="region of interest" description="Disordered" evidence="1">
    <location>
        <begin position="435"/>
        <end position="456"/>
    </location>
</feature>
<feature type="region of interest" description="Disordered" evidence="1">
    <location>
        <begin position="333"/>
        <end position="357"/>
    </location>
</feature>
<dbReference type="GeneID" id="3542458"/>
<keyword evidence="2" id="KW-0812">Transmembrane</keyword>
<accession>Q4DAS8</accession>
<feature type="transmembrane region" description="Helical" evidence="2">
    <location>
        <begin position="90"/>
        <end position="111"/>
    </location>
</feature>
<dbReference type="SUPFAM" id="SSF81321">
    <property type="entry name" value="Family A G protein-coupled receptor-like"/>
    <property type="match status" value="1"/>
</dbReference>
<reference evidence="3 4" key="1">
    <citation type="journal article" date="2005" name="Science">
        <title>The genome sequence of Trypanosoma cruzi, etiologic agent of Chagas disease.</title>
        <authorList>
            <person name="El-Sayed N.M."/>
            <person name="Myler P.J."/>
            <person name="Bartholomeu D.C."/>
            <person name="Nilsson D."/>
            <person name="Aggarwal G."/>
            <person name="Tran A.N."/>
            <person name="Ghedin E."/>
            <person name="Worthey E.A."/>
            <person name="Delcher A.L."/>
            <person name="Blandin G."/>
            <person name="Westenberger S.J."/>
            <person name="Caler E."/>
            <person name="Cerqueira G.C."/>
            <person name="Branche C."/>
            <person name="Haas B."/>
            <person name="Anupama A."/>
            <person name="Arner E."/>
            <person name="Aslund L."/>
            <person name="Attipoe P."/>
            <person name="Bontempi E."/>
            <person name="Bringaud F."/>
            <person name="Burton P."/>
            <person name="Cadag E."/>
            <person name="Campbell D.A."/>
            <person name="Carrington M."/>
            <person name="Crabtree J."/>
            <person name="Darban H."/>
            <person name="da Silveira J.F."/>
            <person name="de Jong P."/>
            <person name="Edwards K."/>
            <person name="Englund P.T."/>
            <person name="Fazelina G."/>
            <person name="Feldblyum T."/>
            <person name="Ferella M."/>
            <person name="Frasch A.C."/>
            <person name="Gull K."/>
            <person name="Horn D."/>
            <person name="Hou L."/>
            <person name="Huang Y."/>
            <person name="Kindlund E."/>
            <person name="Klingbeil M."/>
            <person name="Kluge S."/>
            <person name="Koo H."/>
            <person name="Lacerda D."/>
            <person name="Levin M.J."/>
            <person name="Lorenzi H."/>
            <person name="Louie T."/>
            <person name="Machado C.R."/>
            <person name="McCulloch R."/>
            <person name="McKenna A."/>
            <person name="Mizuno Y."/>
            <person name="Mottram J.C."/>
            <person name="Nelson S."/>
            <person name="Ochaya S."/>
            <person name="Osoegawa K."/>
            <person name="Pai G."/>
            <person name="Parsons M."/>
            <person name="Pentony M."/>
            <person name="Pettersson U."/>
            <person name="Pop M."/>
            <person name="Ramirez J.L."/>
            <person name="Rinta J."/>
            <person name="Robertson L."/>
            <person name="Salzberg S.L."/>
            <person name="Sanchez D.O."/>
            <person name="Seyler A."/>
            <person name="Sharma R."/>
            <person name="Shetty J."/>
            <person name="Simpson A.J."/>
            <person name="Sisk E."/>
            <person name="Tammi M.T."/>
            <person name="Tarleton R."/>
            <person name="Teixeira S."/>
            <person name="Van Aken S."/>
            <person name="Vogt C."/>
            <person name="Ward P.N."/>
            <person name="Wickstead B."/>
            <person name="Wortman J."/>
            <person name="White O."/>
            <person name="Fraser C.M."/>
            <person name="Stuart K.D."/>
            <person name="Andersson B."/>
        </authorList>
    </citation>
    <scope>NUCLEOTIDE SEQUENCE [LARGE SCALE GENOMIC DNA]</scope>
    <source>
        <strain evidence="3 4">CL Brener</strain>
    </source>
</reference>
<dbReference type="PaxDb" id="353153-Q4DAS8"/>